<dbReference type="SUPFAM" id="SSF56059">
    <property type="entry name" value="Glutathione synthetase ATP-binding domain-like"/>
    <property type="match status" value="1"/>
</dbReference>
<proteinExistence type="predicted"/>
<dbReference type="EMBL" id="CP104064">
    <property type="protein sequence ID" value="WAH36326.1"/>
    <property type="molecule type" value="Genomic_DNA"/>
</dbReference>
<dbReference type="Pfam" id="PF14398">
    <property type="entry name" value="ATPgrasp_YheCD"/>
    <property type="match status" value="1"/>
</dbReference>
<gene>
    <name evidence="1" type="ORF">NZD86_19165</name>
</gene>
<accession>A0ABY6Z2A1</accession>
<organism evidence="1 2">
    <name type="scientific">Alicyclobacillus dauci</name>
    <dbReference type="NCBI Taxonomy" id="1475485"/>
    <lineage>
        <taxon>Bacteria</taxon>
        <taxon>Bacillati</taxon>
        <taxon>Bacillota</taxon>
        <taxon>Bacilli</taxon>
        <taxon>Bacillales</taxon>
        <taxon>Alicyclobacillaceae</taxon>
        <taxon>Alicyclobacillus</taxon>
    </lineage>
</organism>
<name>A0ABY6Z2A1_9BACL</name>
<evidence type="ECO:0000313" key="2">
    <source>
        <dbReference type="Proteomes" id="UP001164803"/>
    </source>
</evidence>
<dbReference type="Proteomes" id="UP001164803">
    <property type="component" value="Chromosome"/>
</dbReference>
<protein>
    <submittedName>
        <fullName evidence="1">YheC/YheD family protein</fullName>
    </submittedName>
</protein>
<keyword evidence="2" id="KW-1185">Reference proteome</keyword>
<reference evidence="1" key="1">
    <citation type="submission" date="2022-08" db="EMBL/GenBank/DDBJ databases">
        <title>Alicyclobacillus dauci DSM2870, complete genome.</title>
        <authorList>
            <person name="Wang Q."/>
            <person name="Cai R."/>
            <person name="Wang Z."/>
        </authorList>
    </citation>
    <scope>NUCLEOTIDE SEQUENCE</scope>
    <source>
        <strain evidence="1">DSM 28700</strain>
    </source>
</reference>
<dbReference type="InterPro" id="IPR026838">
    <property type="entry name" value="YheC/D"/>
</dbReference>
<evidence type="ECO:0000313" key="1">
    <source>
        <dbReference type="EMBL" id="WAH36326.1"/>
    </source>
</evidence>
<dbReference type="Gene3D" id="3.30.470.20">
    <property type="entry name" value="ATP-grasp fold, B domain"/>
    <property type="match status" value="1"/>
</dbReference>
<sequence length="360" mass="41549">MTSSSSLTSPTVGVVLGVSAPVTSGVEELAKANKKARTKLYFFSTRGVDYDRKVIRGMWFNDAKKRWEKRTFPFPHVLYVRGGSGKSVQRLIEKFDDMGIKRINPIVAFNKSDLYYKLSQDKSVRKYLPYTKNLDLNDISELRAILRKRKTVYIKACRGRRGLQVVRVSRVSPGRYQYSYSILGRLVRREVRSYTRLQRALKSFFGSREVIVQQAIDLLTVNGSCLVDFRAELQRNRNGNLTVVAIPIRVGKKSSPITTHGTAYRFNDYLSKLLPNCSSKQIRETRNEIDHFLRTVYRSVEKVYGRFGEIGIDFAVDKNRNIWLIECNAQSAKVSIRRCYSQKTVHRIYRNPLEYAKTLV</sequence>
<dbReference type="RefSeq" id="WP_268043655.1">
    <property type="nucleotide sequence ID" value="NZ_CP104064.1"/>
</dbReference>